<protein>
    <submittedName>
        <fullName evidence="1">Uncharacterized protein</fullName>
    </submittedName>
</protein>
<name>A0A1J1C2K9_CALAY</name>
<dbReference type="RefSeq" id="WP_044281005.1">
    <property type="nucleotide sequence ID" value="NZ_CM001402.1"/>
</dbReference>
<proteinExistence type="predicted"/>
<accession>A0A1J1C2K9</accession>
<organism evidence="1 2">
    <name type="scientific">Caldithrix abyssi DSM 13497</name>
    <dbReference type="NCBI Taxonomy" id="880073"/>
    <lineage>
        <taxon>Bacteria</taxon>
        <taxon>Pseudomonadati</taxon>
        <taxon>Calditrichota</taxon>
        <taxon>Calditrichia</taxon>
        <taxon>Calditrichales</taxon>
        <taxon>Calditrichaceae</taxon>
        <taxon>Caldithrix</taxon>
    </lineage>
</organism>
<gene>
    <name evidence="1" type="ORF">Cabys_174</name>
</gene>
<dbReference type="AlphaFoldDB" id="A0A1J1C2K9"/>
<dbReference type="EMBL" id="CP018099">
    <property type="protein sequence ID" value="APF16925.1"/>
    <property type="molecule type" value="Genomic_DNA"/>
</dbReference>
<dbReference type="Proteomes" id="UP000183868">
    <property type="component" value="Chromosome"/>
</dbReference>
<reference evidence="1 2" key="1">
    <citation type="submission" date="2016-11" db="EMBL/GenBank/DDBJ databases">
        <title>Genomic analysis of Caldithrix abyssi and proposal of a novel bacterial phylum Caldithrichaeota.</title>
        <authorList>
            <person name="Kublanov I."/>
            <person name="Sigalova O."/>
            <person name="Gavrilov S."/>
            <person name="Lebedinsky A."/>
            <person name="Ivanova N."/>
            <person name="Daum C."/>
            <person name="Reddy T."/>
            <person name="Klenk H.P."/>
            <person name="Goker M."/>
            <person name="Reva O."/>
            <person name="Miroshnichenko M."/>
            <person name="Kyprides N."/>
            <person name="Woyke T."/>
            <person name="Gelfand M."/>
        </authorList>
    </citation>
    <scope>NUCLEOTIDE SEQUENCE [LARGE SCALE GENOMIC DNA]</scope>
    <source>
        <strain evidence="1 2">LF13</strain>
    </source>
</reference>
<evidence type="ECO:0000313" key="2">
    <source>
        <dbReference type="Proteomes" id="UP000183868"/>
    </source>
</evidence>
<dbReference type="KEGG" id="caby:Cabys_174"/>
<sequence>MANSKIPKGLNENSPPFQRWVKGNTKSHHLFGGDEIGNRFNGLRDLTTDQHLSLLGAFPSRRTFFDQTRMPEHPWEKLPTGNRHLS</sequence>
<evidence type="ECO:0000313" key="1">
    <source>
        <dbReference type="EMBL" id="APF16925.1"/>
    </source>
</evidence>